<keyword evidence="2" id="KW-0472">Membrane</keyword>
<dbReference type="Proteomes" id="UP000654075">
    <property type="component" value="Unassembled WGS sequence"/>
</dbReference>
<evidence type="ECO:0000256" key="1">
    <source>
        <dbReference type="SAM" id="MobiDB-lite"/>
    </source>
</evidence>
<evidence type="ECO:0000313" key="4">
    <source>
        <dbReference type="Proteomes" id="UP000654075"/>
    </source>
</evidence>
<dbReference type="AlphaFoldDB" id="A0A813G8D6"/>
<protein>
    <submittedName>
        <fullName evidence="3">Uncharacterized protein</fullName>
    </submittedName>
</protein>
<keyword evidence="2" id="KW-0812">Transmembrane</keyword>
<feature type="region of interest" description="Disordered" evidence="1">
    <location>
        <begin position="70"/>
        <end position="106"/>
    </location>
</feature>
<sequence>MSGDGRQKGGLLRLACADLWHACARPCRRGRGRPVPFRALRWLLWRLGLLLLCLGAAAAVVLIVTGPDWDPSSSPISRTEKPLSAPRASERQSLPRGEARVGEADAEADIADAKAVSEEPEELQKPTVQQASATQAIVPPVPVPVPVSAPAPMPVAPAATVEQAGDSLVHVCFCSDDKDLRPLAVAMNSTLATARNPSLIVLHLVTSPEQAPSFEAALRSVLPLGSHLEVHSDAALQARIKALVTFRGSSGARKVLKSRKAIFFAS</sequence>
<feature type="transmembrane region" description="Helical" evidence="2">
    <location>
        <begin position="43"/>
        <end position="64"/>
    </location>
</feature>
<dbReference type="EMBL" id="CAJNNV010027669">
    <property type="protein sequence ID" value="CAE8621199.1"/>
    <property type="molecule type" value="Genomic_DNA"/>
</dbReference>
<name>A0A813G8D6_POLGL</name>
<organism evidence="3 4">
    <name type="scientific">Polarella glacialis</name>
    <name type="common">Dinoflagellate</name>
    <dbReference type="NCBI Taxonomy" id="89957"/>
    <lineage>
        <taxon>Eukaryota</taxon>
        <taxon>Sar</taxon>
        <taxon>Alveolata</taxon>
        <taxon>Dinophyceae</taxon>
        <taxon>Suessiales</taxon>
        <taxon>Suessiaceae</taxon>
        <taxon>Polarella</taxon>
    </lineage>
</organism>
<accession>A0A813G8D6</accession>
<comment type="caution">
    <text evidence="3">The sequence shown here is derived from an EMBL/GenBank/DDBJ whole genome shotgun (WGS) entry which is preliminary data.</text>
</comment>
<proteinExistence type="predicted"/>
<gene>
    <name evidence="3" type="ORF">PGLA1383_LOCUS38720</name>
</gene>
<evidence type="ECO:0000313" key="3">
    <source>
        <dbReference type="EMBL" id="CAE8621199.1"/>
    </source>
</evidence>
<reference evidence="3" key="1">
    <citation type="submission" date="2021-02" db="EMBL/GenBank/DDBJ databases">
        <authorList>
            <person name="Dougan E. K."/>
            <person name="Rhodes N."/>
            <person name="Thang M."/>
            <person name="Chan C."/>
        </authorList>
    </citation>
    <scope>NUCLEOTIDE SEQUENCE</scope>
</reference>
<evidence type="ECO:0000256" key="2">
    <source>
        <dbReference type="SAM" id="Phobius"/>
    </source>
</evidence>
<keyword evidence="2" id="KW-1133">Transmembrane helix</keyword>
<keyword evidence="4" id="KW-1185">Reference proteome</keyword>